<dbReference type="InterPro" id="IPR003582">
    <property type="entry name" value="ShKT_dom"/>
</dbReference>
<dbReference type="PRINTS" id="PR00837">
    <property type="entry name" value="V5TPXLIKE"/>
</dbReference>
<proteinExistence type="predicted"/>
<dbReference type="AlphaFoldDB" id="A0A0D6LWE0"/>
<dbReference type="InterPro" id="IPR002413">
    <property type="entry name" value="V5_allergen-like"/>
</dbReference>
<dbReference type="Proteomes" id="UP000054495">
    <property type="component" value="Unassembled WGS sequence"/>
</dbReference>
<organism evidence="3 4">
    <name type="scientific">Ancylostoma ceylanicum</name>
    <dbReference type="NCBI Taxonomy" id="53326"/>
    <lineage>
        <taxon>Eukaryota</taxon>
        <taxon>Metazoa</taxon>
        <taxon>Ecdysozoa</taxon>
        <taxon>Nematoda</taxon>
        <taxon>Chromadorea</taxon>
        <taxon>Rhabditida</taxon>
        <taxon>Rhabditina</taxon>
        <taxon>Rhabditomorpha</taxon>
        <taxon>Strongyloidea</taxon>
        <taxon>Ancylostomatidae</taxon>
        <taxon>Ancylostomatinae</taxon>
        <taxon>Ancylostoma</taxon>
    </lineage>
</organism>
<dbReference type="SMART" id="SM00254">
    <property type="entry name" value="ShKT"/>
    <property type="match status" value="2"/>
</dbReference>
<dbReference type="Pfam" id="PF01549">
    <property type="entry name" value="ShK"/>
    <property type="match status" value="2"/>
</dbReference>
<dbReference type="PROSITE" id="PS01010">
    <property type="entry name" value="CRISP_2"/>
    <property type="match status" value="1"/>
</dbReference>
<dbReference type="Gene3D" id="3.40.33.10">
    <property type="entry name" value="CAP"/>
    <property type="match status" value="1"/>
</dbReference>
<dbReference type="GO" id="GO:0005576">
    <property type="term" value="C:extracellular region"/>
    <property type="evidence" value="ECO:0007669"/>
    <property type="project" value="InterPro"/>
</dbReference>
<evidence type="ECO:0000313" key="4">
    <source>
        <dbReference type="Proteomes" id="UP000054495"/>
    </source>
</evidence>
<dbReference type="InterPro" id="IPR035940">
    <property type="entry name" value="CAP_sf"/>
</dbReference>
<dbReference type="SMART" id="SM00198">
    <property type="entry name" value="SCP"/>
    <property type="match status" value="1"/>
</dbReference>
<dbReference type="CDD" id="cd05380">
    <property type="entry name" value="CAP_euk"/>
    <property type="match status" value="1"/>
</dbReference>
<feature type="disulfide bond" evidence="1">
    <location>
        <begin position="70"/>
        <end position="104"/>
    </location>
</feature>
<dbReference type="PROSITE" id="PS01009">
    <property type="entry name" value="CRISP_1"/>
    <property type="match status" value="1"/>
</dbReference>
<feature type="domain" description="ShKT" evidence="2">
    <location>
        <begin position="70"/>
        <end position="104"/>
    </location>
</feature>
<dbReference type="SUPFAM" id="SSF55797">
    <property type="entry name" value="PR-1-like"/>
    <property type="match status" value="1"/>
</dbReference>
<evidence type="ECO:0000259" key="2">
    <source>
        <dbReference type="PROSITE" id="PS51670"/>
    </source>
</evidence>
<dbReference type="EMBL" id="KE125078">
    <property type="protein sequence ID" value="EPB71947.1"/>
    <property type="molecule type" value="Genomic_DNA"/>
</dbReference>
<keyword evidence="1" id="KW-1015">Disulfide bond</keyword>
<feature type="domain" description="ShKT" evidence="2">
    <location>
        <begin position="17"/>
        <end position="51"/>
    </location>
</feature>
<dbReference type="InterPro" id="IPR014044">
    <property type="entry name" value="CAP_dom"/>
</dbReference>
<sequence>MTKASGSECGTGKDRRCCDKDERCARWASYGECDRNPDYMLSKCKLSCRNCRPTLPMPKSQCGTGKDRRCCDKDERCARWASYGECDRNPDYMLSKCKLSCRNCRPTLPMPKSQKCGDNGMTQELRKLFLDIHNRYRSLVAKGKAKDKAGGYAPKAASMRKMLYDCEVEESARRHAVGCSWGHSSQEKRKGLGENLYYTSDKRMNKAEAAKDSCKVWFDELAKRGVGQEDNVLTDEVWDKPGQIGHYTQMVWQDTYRLGCYVHWCPSMTYVVCQYGPRGNWIGDPIYEMGNPCKTDDDCMCSNCKCSRKEALCIVH</sequence>
<name>A0A0D6LWE0_9BILA</name>
<dbReference type="InterPro" id="IPR001283">
    <property type="entry name" value="CRISP-related"/>
</dbReference>
<reference evidence="3 4" key="1">
    <citation type="submission" date="2013-05" db="EMBL/GenBank/DDBJ databases">
        <title>Draft genome of the parasitic nematode Anyclostoma ceylanicum.</title>
        <authorList>
            <person name="Mitreva M."/>
        </authorList>
    </citation>
    <scope>NUCLEOTIDE SEQUENCE [LARGE SCALE GENOMIC DNA]</scope>
</reference>
<feature type="disulfide bond" evidence="1">
    <location>
        <begin position="17"/>
        <end position="51"/>
    </location>
</feature>
<keyword evidence="4" id="KW-1185">Reference proteome</keyword>
<evidence type="ECO:0000313" key="3">
    <source>
        <dbReference type="EMBL" id="EPB71947.1"/>
    </source>
</evidence>
<gene>
    <name evidence="3" type="ORF">ANCCEY_08964</name>
</gene>
<accession>A0A0D6LWE0</accession>
<comment type="caution">
    <text evidence="1">Lacks conserved residue(s) required for the propagation of feature annotation.</text>
</comment>
<dbReference type="Pfam" id="PF00188">
    <property type="entry name" value="CAP"/>
    <property type="match status" value="1"/>
</dbReference>
<dbReference type="PRINTS" id="PR00838">
    <property type="entry name" value="V5ALLERGEN"/>
</dbReference>
<dbReference type="InterPro" id="IPR018244">
    <property type="entry name" value="Allrgn_V5/Tpx1_CS"/>
</dbReference>
<dbReference type="PROSITE" id="PS51670">
    <property type="entry name" value="SHKT"/>
    <property type="match status" value="2"/>
</dbReference>
<evidence type="ECO:0000256" key="1">
    <source>
        <dbReference type="PROSITE-ProRule" id="PRU01005"/>
    </source>
</evidence>
<protein>
    <submittedName>
        <fullName evidence="3">SCP-like protein</fullName>
    </submittedName>
</protein>
<dbReference type="PANTHER" id="PTHR10334">
    <property type="entry name" value="CYSTEINE-RICH SECRETORY PROTEIN-RELATED"/>
    <property type="match status" value="1"/>
</dbReference>